<accession>A0ABR4K3B1</accession>
<evidence type="ECO:0000313" key="3">
    <source>
        <dbReference type="Proteomes" id="UP001610446"/>
    </source>
</evidence>
<name>A0ABR4K3B1_9EURO</name>
<dbReference type="Pfam" id="PF09734">
    <property type="entry name" value="Tau95"/>
    <property type="match status" value="1"/>
</dbReference>
<gene>
    <name evidence="2" type="ORF">BJY01DRAFT_247136</name>
</gene>
<comment type="caution">
    <text evidence="2">The sequence shown here is derived from an EMBL/GenBank/DDBJ whole genome shotgun (WGS) entry which is preliminary data.</text>
</comment>
<sequence>MAPLSLCASLGIGRPEQELWPLIHFDFETNAFFQENTVIGKLHPLRLMSFTQLRQPGTPVVPHLSPEDASLELIIRRLQELLQIRPVASAQCLWNKLEFRCDIDNFYRAPPYCSYVFQDVLWKGALIRFDVDPRQDPVYRKYQTIYLPINYDPIVFRADGIINLIVGFPPHRAAHRQCHIFDGQTIIAGIQSWQLCDVIGNQLPRVVSTENLRKAPHSTTSFFFDGTWAKMWEIMRDKLICLRDNCPLPNDDYEKLLRSQMNTTTMAKRTESGMDFEFGEADTQKNGFLRRTILKRIRSLKLEP</sequence>
<dbReference type="Proteomes" id="UP001610446">
    <property type="component" value="Unassembled WGS sequence"/>
</dbReference>
<dbReference type="EMBL" id="JBFXLU010000061">
    <property type="protein sequence ID" value="KAL2846709.1"/>
    <property type="molecule type" value="Genomic_DNA"/>
</dbReference>
<reference evidence="2 3" key="1">
    <citation type="submission" date="2024-07" db="EMBL/GenBank/DDBJ databases">
        <title>Section-level genome sequencing and comparative genomics of Aspergillus sections Usti and Cavernicolus.</title>
        <authorList>
            <consortium name="Lawrence Berkeley National Laboratory"/>
            <person name="Nybo J.L."/>
            <person name="Vesth T.C."/>
            <person name="Theobald S."/>
            <person name="Frisvad J.C."/>
            <person name="Larsen T.O."/>
            <person name="Kjaerboelling I."/>
            <person name="Rothschild-Mancinelli K."/>
            <person name="Lyhne E.K."/>
            <person name="Kogle M.E."/>
            <person name="Barry K."/>
            <person name="Clum A."/>
            <person name="Na H."/>
            <person name="Ledsgaard L."/>
            <person name="Lin J."/>
            <person name="Lipzen A."/>
            <person name="Kuo A."/>
            <person name="Riley R."/>
            <person name="Mondo S."/>
            <person name="Labutti K."/>
            <person name="Haridas S."/>
            <person name="Pangalinan J."/>
            <person name="Salamov A.A."/>
            <person name="Simmons B.A."/>
            <person name="Magnuson J.K."/>
            <person name="Chen J."/>
            <person name="Drula E."/>
            <person name="Henrissat B."/>
            <person name="Wiebenga A."/>
            <person name="Lubbers R.J."/>
            <person name="Gomes A.C."/>
            <person name="Makela M.R."/>
            <person name="Stajich J."/>
            <person name="Grigoriev I.V."/>
            <person name="Mortensen U.H."/>
            <person name="De Vries R.P."/>
            <person name="Baker S.E."/>
            <person name="Andersen M.R."/>
        </authorList>
    </citation>
    <scope>NUCLEOTIDE SEQUENCE [LARGE SCALE GENOMIC DNA]</scope>
    <source>
        <strain evidence="2 3">CBS 123904</strain>
    </source>
</reference>
<evidence type="ECO:0000313" key="2">
    <source>
        <dbReference type="EMBL" id="KAL2846709.1"/>
    </source>
</evidence>
<dbReference type="InterPro" id="IPR040454">
    <property type="entry name" value="TF_IIIC_Tfc1/Sfc1"/>
</dbReference>
<organism evidence="2 3">
    <name type="scientific">Aspergillus pseudoustus</name>
    <dbReference type="NCBI Taxonomy" id="1810923"/>
    <lineage>
        <taxon>Eukaryota</taxon>
        <taxon>Fungi</taxon>
        <taxon>Dikarya</taxon>
        <taxon>Ascomycota</taxon>
        <taxon>Pezizomycotina</taxon>
        <taxon>Eurotiomycetes</taxon>
        <taxon>Eurotiomycetidae</taxon>
        <taxon>Eurotiales</taxon>
        <taxon>Aspergillaceae</taxon>
        <taxon>Aspergillus</taxon>
        <taxon>Aspergillus subgen. Nidulantes</taxon>
    </lineage>
</organism>
<proteinExistence type="predicted"/>
<dbReference type="PANTHER" id="PTHR13230">
    <property type="entry name" value="GENERAL TRANSCRIPTION FACTOR IIIC, POLYPEPTIDE 5"/>
    <property type="match status" value="1"/>
</dbReference>
<feature type="domain" description="Transcription factor IIIC subunit 5 HTH" evidence="1">
    <location>
        <begin position="65"/>
        <end position="146"/>
    </location>
</feature>
<evidence type="ECO:0000259" key="1">
    <source>
        <dbReference type="Pfam" id="PF09734"/>
    </source>
</evidence>
<keyword evidence="3" id="KW-1185">Reference proteome</keyword>
<protein>
    <recommendedName>
        <fullName evidence="1">Transcription factor IIIC subunit 5 HTH domain-containing protein</fullName>
    </recommendedName>
</protein>
<dbReference type="PANTHER" id="PTHR13230:SF5">
    <property type="entry name" value="GENERAL TRANSCRIPTION FACTOR 3C POLYPEPTIDE 5"/>
    <property type="match status" value="1"/>
</dbReference>
<dbReference type="InterPro" id="IPR019136">
    <property type="entry name" value="TF_IIIC_su-5_HTH"/>
</dbReference>